<protein>
    <submittedName>
        <fullName evidence="1">CTL-like protein</fullName>
    </submittedName>
</protein>
<name>A0A5B6X5R0_9ROSI</name>
<sequence>MDWLVGADVSQCCFHRHRSKYLEKGSIVRGDLLTLLASSFYPQVLKSFTMWLESALLCSLLSDGCLNQM</sequence>
<keyword evidence="2" id="KW-1185">Reference proteome</keyword>
<evidence type="ECO:0000313" key="2">
    <source>
        <dbReference type="Proteomes" id="UP000325315"/>
    </source>
</evidence>
<accession>A0A5B6X5R0</accession>
<organism evidence="1 2">
    <name type="scientific">Gossypium australe</name>
    <dbReference type="NCBI Taxonomy" id="47621"/>
    <lineage>
        <taxon>Eukaryota</taxon>
        <taxon>Viridiplantae</taxon>
        <taxon>Streptophyta</taxon>
        <taxon>Embryophyta</taxon>
        <taxon>Tracheophyta</taxon>
        <taxon>Spermatophyta</taxon>
        <taxon>Magnoliopsida</taxon>
        <taxon>eudicotyledons</taxon>
        <taxon>Gunneridae</taxon>
        <taxon>Pentapetalae</taxon>
        <taxon>rosids</taxon>
        <taxon>malvids</taxon>
        <taxon>Malvales</taxon>
        <taxon>Malvaceae</taxon>
        <taxon>Malvoideae</taxon>
        <taxon>Gossypium</taxon>
    </lineage>
</organism>
<dbReference type="AlphaFoldDB" id="A0A5B6X5R0"/>
<dbReference type="Proteomes" id="UP000325315">
    <property type="component" value="Unassembled WGS sequence"/>
</dbReference>
<proteinExistence type="predicted"/>
<reference evidence="2" key="1">
    <citation type="journal article" date="2019" name="Plant Biotechnol. J.">
        <title>Genome sequencing of the Australian wild diploid species Gossypium australe highlights disease resistance and delayed gland morphogenesis.</title>
        <authorList>
            <person name="Cai Y."/>
            <person name="Cai X."/>
            <person name="Wang Q."/>
            <person name="Wang P."/>
            <person name="Zhang Y."/>
            <person name="Cai C."/>
            <person name="Xu Y."/>
            <person name="Wang K."/>
            <person name="Zhou Z."/>
            <person name="Wang C."/>
            <person name="Geng S."/>
            <person name="Li B."/>
            <person name="Dong Q."/>
            <person name="Hou Y."/>
            <person name="Wang H."/>
            <person name="Ai P."/>
            <person name="Liu Z."/>
            <person name="Yi F."/>
            <person name="Sun M."/>
            <person name="An G."/>
            <person name="Cheng J."/>
            <person name="Zhang Y."/>
            <person name="Shi Q."/>
            <person name="Xie Y."/>
            <person name="Shi X."/>
            <person name="Chang Y."/>
            <person name="Huang F."/>
            <person name="Chen Y."/>
            <person name="Hong S."/>
            <person name="Mi L."/>
            <person name="Sun Q."/>
            <person name="Zhang L."/>
            <person name="Zhou B."/>
            <person name="Peng R."/>
            <person name="Zhang X."/>
            <person name="Liu F."/>
        </authorList>
    </citation>
    <scope>NUCLEOTIDE SEQUENCE [LARGE SCALE GENOMIC DNA]</scope>
    <source>
        <strain evidence="2">cv. PA1801</strain>
    </source>
</reference>
<dbReference type="EMBL" id="SMMG02000001">
    <property type="protein sequence ID" value="KAA3488335.1"/>
    <property type="molecule type" value="Genomic_DNA"/>
</dbReference>
<comment type="caution">
    <text evidence="1">The sequence shown here is derived from an EMBL/GenBank/DDBJ whole genome shotgun (WGS) entry which is preliminary data.</text>
</comment>
<dbReference type="OrthoDB" id="44736at2759"/>
<gene>
    <name evidence="1" type="ORF">EPI10_032101</name>
</gene>
<evidence type="ECO:0000313" key="1">
    <source>
        <dbReference type="EMBL" id="KAA3488335.1"/>
    </source>
</evidence>